<reference evidence="2" key="1">
    <citation type="journal article" date="2015" name="Nature">
        <title>Complex archaea that bridge the gap between prokaryotes and eukaryotes.</title>
        <authorList>
            <person name="Spang A."/>
            <person name="Saw J.H."/>
            <person name="Jorgensen S.L."/>
            <person name="Zaremba-Niedzwiedzka K."/>
            <person name="Martijn J."/>
            <person name="Lind A.E."/>
            <person name="van Eijk R."/>
            <person name="Schleper C."/>
            <person name="Guy L."/>
            <person name="Ettema T.J."/>
        </authorList>
    </citation>
    <scope>NUCLEOTIDE SEQUENCE</scope>
</reference>
<proteinExistence type="predicted"/>
<feature type="compositionally biased region" description="Pro residues" evidence="1">
    <location>
        <begin position="1"/>
        <end position="19"/>
    </location>
</feature>
<organism evidence="2">
    <name type="scientific">marine sediment metagenome</name>
    <dbReference type="NCBI Taxonomy" id="412755"/>
    <lineage>
        <taxon>unclassified sequences</taxon>
        <taxon>metagenomes</taxon>
        <taxon>ecological metagenomes</taxon>
    </lineage>
</organism>
<dbReference type="AlphaFoldDB" id="A0A0F9S2K2"/>
<comment type="caution">
    <text evidence="2">The sequence shown here is derived from an EMBL/GenBank/DDBJ whole genome shotgun (WGS) entry which is preliminary data.</text>
</comment>
<name>A0A0F9S2K2_9ZZZZ</name>
<protein>
    <submittedName>
        <fullName evidence="2">Uncharacterized protein</fullName>
    </submittedName>
</protein>
<evidence type="ECO:0000256" key="1">
    <source>
        <dbReference type="SAM" id="MobiDB-lite"/>
    </source>
</evidence>
<sequence length="207" mass="22542">MTETPNPPKIPKSPNPPKLLLPGRRPGQATTGRRGILNDDMIEALAVQMRKGLYAIHACAIVGVSEDSYWNWMKRGGDADETDLVFLRFAEAMKKAQADSIEERLSRIDAAGEGGAVTSRTTKTTTHKNGNVVVEETEKLSGPAWQADAWSTERRNRELYGQPRSVAEVAAGVAMLLFARVEFVDCQDGVALDEMKVAEIGQGDGKT</sequence>
<gene>
    <name evidence="2" type="ORF">LCGC14_0824960</name>
</gene>
<dbReference type="EMBL" id="LAZR01002337">
    <property type="protein sequence ID" value="KKN31346.1"/>
    <property type="molecule type" value="Genomic_DNA"/>
</dbReference>
<evidence type="ECO:0000313" key="2">
    <source>
        <dbReference type="EMBL" id="KKN31346.1"/>
    </source>
</evidence>
<accession>A0A0F9S2K2</accession>
<feature type="region of interest" description="Disordered" evidence="1">
    <location>
        <begin position="1"/>
        <end position="34"/>
    </location>
</feature>